<dbReference type="Pfam" id="PF09172">
    <property type="entry name" value="Vit_open_b-sht"/>
    <property type="match status" value="1"/>
</dbReference>
<dbReference type="Gene3D" id="2.20.80.10">
    <property type="entry name" value="Lipovitellin-phosvitin complex, chain A, domain 4"/>
    <property type="match status" value="1"/>
</dbReference>
<dbReference type="InterPro" id="IPR015816">
    <property type="entry name" value="Vitellinogen_b-sht_N"/>
</dbReference>
<dbReference type="SMART" id="SM00638">
    <property type="entry name" value="LPD_N"/>
    <property type="match status" value="1"/>
</dbReference>
<feature type="compositionally biased region" description="Polar residues" evidence="6">
    <location>
        <begin position="1783"/>
        <end position="1812"/>
    </location>
</feature>
<dbReference type="EMBL" id="JAXCGZ010013219">
    <property type="protein sequence ID" value="KAK7073330.1"/>
    <property type="molecule type" value="Genomic_DNA"/>
</dbReference>
<feature type="compositionally biased region" description="Basic and acidic residues" evidence="6">
    <location>
        <begin position="1773"/>
        <end position="1782"/>
    </location>
</feature>
<evidence type="ECO:0000256" key="6">
    <source>
        <dbReference type="SAM" id="MobiDB-lite"/>
    </source>
</evidence>
<evidence type="ECO:0000259" key="9">
    <source>
        <dbReference type="PROSITE" id="PS51233"/>
    </source>
</evidence>
<dbReference type="Pfam" id="PF00094">
    <property type="entry name" value="VWD"/>
    <property type="match status" value="1"/>
</dbReference>
<gene>
    <name evidence="10" type="ORF">SK128_006662</name>
</gene>
<evidence type="ECO:0000256" key="5">
    <source>
        <dbReference type="PROSITE-ProRule" id="PRU00557"/>
    </source>
</evidence>
<proteinExistence type="predicted"/>
<organism evidence="10 11">
    <name type="scientific">Halocaridina rubra</name>
    <name type="common">Hawaiian red shrimp</name>
    <dbReference type="NCBI Taxonomy" id="373956"/>
    <lineage>
        <taxon>Eukaryota</taxon>
        <taxon>Metazoa</taxon>
        <taxon>Ecdysozoa</taxon>
        <taxon>Arthropoda</taxon>
        <taxon>Crustacea</taxon>
        <taxon>Multicrustacea</taxon>
        <taxon>Malacostraca</taxon>
        <taxon>Eumalacostraca</taxon>
        <taxon>Eucarida</taxon>
        <taxon>Decapoda</taxon>
        <taxon>Pleocyemata</taxon>
        <taxon>Caridea</taxon>
        <taxon>Atyoidea</taxon>
        <taxon>Atyidae</taxon>
        <taxon>Halocaridina</taxon>
    </lineage>
</organism>
<dbReference type="Gene3D" id="2.30.230.10">
    <property type="entry name" value="Lipovitellin, beta-sheet shell regions, chain A"/>
    <property type="match status" value="1"/>
</dbReference>
<feature type="compositionally biased region" description="Basic and acidic residues" evidence="6">
    <location>
        <begin position="1947"/>
        <end position="1969"/>
    </location>
</feature>
<keyword evidence="4" id="KW-0325">Glycoprotein</keyword>
<feature type="compositionally biased region" description="Basic and acidic residues" evidence="6">
    <location>
        <begin position="1832"/>
        <end position="1854"/>
    </location>
</feature>
<comment type="caution">
    <text evidence="10">The sequence shown here is derived from an EMBL/GenBank/DDBJ whole genome shotgun (WGS) entry which is preliminary data.</text>
</comment>
<feature type="compositionally biased region" description="Basic and acidic residues" evidence="6">
    <location>
        <begin position="1754"/>
        <end position="1763"/>
    </location>
</feature>
<feature type="compositionally biased region" description="Polar residues" evidence="6">
    <location>
        <begin position="1876"/>
        <end position="1911"/>
    </location>
</feature>
<reference evidence="10 11" key="1">
    <citation type="submission" date="2023-11" db="EMBL/GenBank/DDBJ databases">
        <title>Halocaridina rubra genome assembly.</title>
        <authorList>
            <person name="Smith C."/>
        </authorList>
    </citation>
    <scope>NUCLEOTIDE SEQUENCE [LARGE SCALE GENOMIC DNA]</scope>
    <source>
        <strain evidence="10">EP-1</strain>
        <tissue evidence="10">Whole</tissue>
    </source>
</reference>
<evidence type="ECO:0000259" key="8">
    <source>
        <dbReference type="PROSITE" id="PS51211"/>
    </source>
</evidence>
<evidence type="ECO:0000313" key="10">
    <source>
        <dbReference type="EMBL" id="KAK7073330.1"/>
    </source>
</evidence>
<keyword evidence="3" id="KW-1015">Disulfide bond</keyword>
<dbReference type="InterPro" id="IPR015817">
    <property type="entry name" value="Vitellinogen_open_b-sht_sub1"/>
</dbReference>
<dbReference type="SUPFAM" id="SSF56968">
    <property type="entry name" value="Lipovitellin-phosvitin complex, beta-sheet shell regions"/>
    <property type="match status" value="2"/>
</dbReference>
<dbReference type="InterPro" id="IPR001747">
    <property type="entry name" value="Vitellogenin_N"/>
</dbReference>
<feature type="compositionally biased region" description="Basic and acidic residues" evidence="6">
    <location>
        <begin position="1684"/>
        <end position="1714"/>
    </location>
</feature>
<feature type="domain" description="VWFD" evidence="9">
    <location>
        <begin position="2691"/>
        <end position="2854"/>
    </location>
</feature>
<dbReference type="PANTHER" id="PTHR23345">
    <property type="entry name" value="VITELLOGENIN-RELATED"/>
    <property type="match status" value="1"/>
</dbReference>
<sequence>MTTSEALLLLGLLASASAAPWPSNVPQCARECSVAGSPKLNYRPENTYSYAYTGYSEIQMKGVEGGVSKMDWNAEVDLTWLTPCDMAITFKNPSFGGSSASPEAERFLTQYPMVVAMTDGRVQHVCSHPQDDVWSINLKKGVAAALQNTLPSNSTINSGLNITETGINGRCPTKYMVEHQGDKIIVEKRKDLRFCQERFTTQFEVPRAWHKAPLPMVESKAKCKQEITRGIYTSITCEDKHIIKPTFGSYKYVEAIQVSRLHFQSESQQSPAAISNLQGRLLSRSLKFDHETLKKDPRKVPEMEQLWKEVCQKTENGVERETAYLVDKAIHAMRRVPEEAMEQMMQKIRSGEICSKKERIESLFMDSIAFIQEPNSVKLMVQEIVSNRFHGGRSALYVAALYLTPRPDLQAIEALKPLFENSERHPMAALAAATLVNTYCKHHPQCRTEAPVRQAAEILSRKVQQQCSPSAGEQSMKEALATLKALGNMGVMPTEVAQPVIRCMATKGVWENVRVAAAEAFRNARCYKENTKELVRLAVNREMDSEVRIASYLAAVKCAKEEDLQELISNISPEENTQVRGFILSHLLNLQESHAPRKEELRYLLSSFSIPANFSRDIRKYSRNLDLSYYAPSLGLGGDLESNIIYAPGSFIPRSLSFNLSSEFGKTPVNLGEFGIRAEGLDPLLKQLFGPEGYFQKSSMSKIMEDITRFAEEKGANIIEHWKNHMRERRSIDMSTISHFLGKIYGESHMKVPKLDLYARMSSQEFAFASLAGSLHSIDIDRVTEAFFDMMEELLHKFSGTEADTARTMHMDFDFVLPSTQGIPLKMKLDGTVVAGLKMESRLNSMNSLIKMRPSVSVQVNGFIGFDSFLAKCGLKSENMIASNSGVSMKMKREEGVEIEVELPNKMDIIDIRSETFLMKALKGQHEQKIVPSGVRPERLQRRDCLRTLEEKTGLKLCFDMNLPNIIRSEGLPLGPPIMAKVILEKSDPSMRGFKLKTRVQNRNDVKHVKVEVEASGSSTPRKAEAVMSYITEGETTKLSAAIATESAGGFKIEMEKKWSEAEKQIEWKIFSSASLNFAPENEIIQAKFMSRSNGMTSEILILSQTKNALKRYVDHLFEVRGEVGFCQRTGIPYPRRLEKFEFRTITEYYKMIAFVQKSSEAEYRSVVKMGTRQSTWLDIEATHILEGSWEEGMKFKSMATAKMSRYQYKTAFDLYQSREKIGSILQIVRLDENVKIVDFESFVEWQGQSPKLKFQLDIPLYMRAVKFESNLQEQGNHQYQLQAALKHGHRVILEVQGPVTAKFTREIKQLHADVRVSSMESEPQRISCTFISARNKQVIGVEWKEQERQESLFAVEWNMSAENEHETKTEFKFILPNMMENKINAIVSPRHMQVSFNTLVSPNTSGKRRIKGFTDIDFASKKVKADLYWDADRDKEKKFTTEMTIMSTISNPQHTTIQGGWNYVGSQCHYKTEITRSDPESWIFGRNEVKFELSTPSQRTYSVETVLQAEKQSSGAKVDAEIKYKTPDSRERQLKWDLSLERLGRPFNFDIKTKVDMTSHEGQQSSLILEAKHEKSSQQRDIYVQIHLRSPVLNKPIETSFNMLKQQSSFKVDWKIDVESPSEGALVDLIITPEGGVQNFKVGWNMREIVALLKACYKLAGMQYTSGYENEGNRQSYSYEYGSEGRRHREEWNPRSSDESRTGRYESSGDRWNEQYGYRTRQSPNEDQRESSAYRQWNSEDRNSNEEGYYDPSRGHAMRESVRSSSENVDLYEEHGRHNNRGEWSSYSSGENRPRSSETMSYTKEGSQSPDSWIESGRSPGERMSPSSVDYRPRSSESMKFNEEGEYSPDRWQKSQSPSEHAGRSSENMIYDGGESNSQYYKQRSSENMYSNDRGSYSPQSVQMDAQSSGEGMDRSWESKSTYNMQDRHDNSGTWGSESYRANRPYRTENLRQEPRMSSRRYSSRDNSEADSENMEYYNQDNCCDSNHQNECCRNSNGGECCGKSWRKNSPENQDSSEVRNSYVMEDARNRRIAHEYENSQDYQSSPNYISKSRWQHRSGSRGNDFEYFVLYEQPRHHSHKILIKTPSRTMEGDIKFSPTEYSVRFYPKKHLSEEKYELAFKKSEGSQNWGEETTYEGRMDHPSMVREKKFEVLITKNEETFQGSIILDIFARPEDKITGQLESTIMSRNSIRMEAKLAGRPLRSHPKLILSAAYDSHTFGFDLQFEKEHQARPSLVISAKYDRITEMNAAMGLIVKTEGGPVVEISAAMKPDYEGDCSGVKISALAHSALTGKYDIYTKLCKPGYVKLYVKKHGQDKAYITRFGLEEIKNLEVSLTEKDVRTQEYKFLALARLRLMSPTVVNIEGKLESEQAYGVWNIFTSKVSELSSATMNWMDSFFQGILKEGGNNSPSEEIARLWRETIEEAKRIYEDLVYDRLIVSYEAMERLMRDEFVRTTVGALQSLWHKVHEVHMKIHEWIPRMVSSLKYQFETLTRVTNGVVYGGIQWMKTGEMPEEMRRLFDMMIESSLLHRLMRSSEELLQEYPEVYEMLIQILEKMKITLVRDLEMVREDLMAMPRVEEMVNWLLKHLRLDEMLIHRVELLINKIVQESLLSSVKLTHGRLEIQIPLRRPVNSLIEALKYIEPNPIPVPANVLRLYETLTLRMVDYWIWSYYSFLPKHARYLVPPYNRTAMLVDGKEILTFDRSVLRAPVSPCKILLAAYKSNEVIMEHPRSSEVPEILMKTRWGNFVIKSDFKVVIDGSEMSSNYQKKGSVEIWKSDYKIKIVTPWMIVRAYPKNNVISVEMNGWTFGEVAGLMGTFDGEMGNDWFTSQGTRTTNLQELVRSWQVDQSCQTPSIHPIDAAHTPSLRMLQCQALLGVKSSCNPIVRPDPFMKMCYAARNPCNVAMAYHDMCSSKGVKEVFPLAC</sequence>
<evidence type="ECO:0000256" key="7">
    <source>
        <dbReference type="SAM" id="SignalP"/>
    </source>
</evidence>
<dbReference type="Gene3D" id="1.25.10.20">
    <property type="entry name" value="Vitellinogen, superhelical"/>
    <property type="match status" value="1"/>
</dbReference>
<feature type="domain" description="Vitellogenin" evidence="8">
    <location>
        <begin position="42"/>
        <end position="656"/>
    </location>
</feature>
<evidence type="ECO:0000256" key="4">
    <source>
        <dbReference type="ARBA" id="ARBA00023180"/>
    </source>
</evidence>
<feature type="region of interest" description="Disordered" evidence="6">
    <location>
        <begin position="1684"/>
        <end position="1974"/>
    </location>
</feature>
<feature type="signal peptide" evidence="7">
    <location>
        <begin position="1"/>
        <end position="18"/>
    </location>
</feature>
<dbReference type="GO" id="GO:0045735">
    <property type="term" value="F:nutrient reservoir activity"/>
    <property type="evidence" value="ECO:0007669"/>
    <property type="project" value="UniProtKB-KW"/>
</dbReference>
<protein>
    <recommendedName>
        <fullName evidence="12">Vitellogenin</fullName>
    </recommendedName>
</protein>
<comment type="caution">
    <text evidence="5">Lacks conserved residue(s) required for the propagation of feature annotation.</text>
</comment>
<feature type="chain" id="PRO_5043008971" description="Vitellogenin" evidence="7">
    <location>
        <begin position="19"/>
        <end position="2927"/>
    </location>
</feature>
<dbReference type="InterPro" id="IPR050733">
    <property type="entry name" value="Vitellogenin/Apolipophorin"/>
</dbReference>
<dbReference type="InterPro" id="IPR011030">
    <property type="entry name" value="Lipovitellin_superhlx_dom"/>
</dbReference>
<evidence type="ECO:0000256" key="3">
    <source>
        <dbReference type="ARBA" id="ARBA00023157"/>
    </source>
</evidence>
<evidence type="ECO:0008006" key="12">
    <source>
        <dbReference type="Google" id="ProtNLM"/>
    </source>
</evidence>
<dbReference type="Gene3D" id="2.20.50.20">
    <property type="entry name" value="Lipovitellin. Chain A, domain 3"/>
    <property type="match status" value="1"/>
</dbReference>
<name>A0AAN9A5R2_HALRR</name>
<dbReference type="GO" id="GO:0005319">
    <property type="term" value="F:lipid transporter activity"/>
    <property type="evidence" value="ECO:0007669"/>
    <property type="project" value="InterPro"/>
</dbReference>
<dbReference type="PROSITE" id="PS51233">
    <property type="entry name" value="VWFD"/>
    <property type="match status" value="1"/>
</dbReference>
<evidence type="ECO:0000313" key="11">
    <source>
        <dbReference type="Proteomes" id="UP001381693"/>
    </source>
</evidence>
<dbReference type="InterPro" id="IPR015255">
    <property type="entry name" value="Vitellinogen_open_b-sht"/>
</dbReference>
<dbReference type="SMART" id="SM01169">
    <property type="entry name" value="DUF1943"/>
    <property type="match status" value="1"/>
</dbReference>
<feature type="compositionally biased region" description="Basic and acidic residues" evidence="6">
    <location>
        <begin position="1725"/>
        <end position="1746"/>
    </location>
</feature>
<keyword evidence="11" id="KW-1185">Reference proteome</keyword>
<keyword evidence="1 7" id="KW-0732">Signal</keyword>
<dbReference type="PROSITE" id="PS51211">
    <property type="entry name" value="VITELLOGENIN"/>
    <property type="match status" value="1"/>
</dbReference>
<keyword evidence="2" id="KW-0758">Storage protein</keyword>
<dbReference type="SMART" id="SM00216">
    <property type="entry name" value="VWD"/>
    <property type="match status" value="1"/>
</dbReference>
<evidence type="ECO:0000256" key="2">
    <source>
        <dbReference type="ARBA" id="ARBA00022761"/>
    </source>
</evidence>
<dbReference type="PANTHER" id="PTHR23345:SF15">
    <property type="entry name" value="VITELLOGENIN 1-RELATED"/>
    <property type="match status" value="1"/>
</dbReference>
<dbReference type="InterPro" id="IPR015819">
    <property type="entry name" value="Lipid_transp_b-sht_shell"/>
</dbReference>
<accession>A0AAN9A5R2</accession>
<dbReference type="Proteomes" id="UP001381693">
    <property type="component" value="Unassembled WGS sequence"/>
</dbReference>
<evidence type="ECO:0000256" key="1">
    <source>
        <dbReference type="ARBA" id="ARBA00022729"/>
    </source>
</evidence>
<dbReference type="SUPFAM" id="SSF48431">
    <property type="entry name" value="Lipovitellin-phosvitin complex, superhelical domain"/>
    <property type="match status" value="1"/>
</dbReference>
<dbReference type="InterPro" id="IPR001846">
    <property type="entry name" value="VWF_type-D"/>
</dbReference>
<dbReference type="Pfam" id="PF01347">
    <property type="entry name" value="Vitellogenin_N"/>
    <property type="match status" value="1"/>
</dbReference>